<dbReference type="InterPro" id="IPR038846">
    <property type="entry name" value="RPC9"/>
</dbReference>
<evidence type="ECO:0000313" key="10">
    <source>
        <dbReference type="Proteomes" id="UP000566819"/>
    </source>
</evidence>
<evidence type="ECO:0000313" key="9">
    <source>
        <dbReference type="EMBL" id="KAF4637174.1"/>
    </source>
</evidence>
<keyword evidence="6" id="KW-0539">Nucleus</keyword>
<dbReference type="Pfam" id="PF03874">
    <property type="entry name" value="RNA_pol_Rpb4"/>
    <property type="match status" value="1"/>
</dbReference>
<keyword evidence="10" id="KW-1185">Reference proteome</keyword>
<evidence type="ECO:0000256" key="7">
    <source>
        <dbReference type="SAM" id="MobiDB-lite"/>
    </source>
</evidence>
<dbReference type="Gene3D" id="1.20.1250.40">
    <property type="match status" value="1"/>
</dbReference>
<feature type="compositionally biased region" description="Basic and acidic residues" evidence="7">
    <location>
        <begin position="27"/>
        <end position="42"/>
    </location>
</feature>
<organism evidence="9 10">
    <name type="scientific">Cudoniella acicularis</name>
    <dbReference type="NCBI Taxonomy" id="354080"/>
    <lineage>
        <taxon>Eukaryota</taxon>
        <taxon>Fungi</taxon>
        <taxon>Dikarya</taxon>
        <taxon>Ascomycota</taxon>
        <taxon>Pezizomycotina</taxon>
        <taxon>Leotiomycetes</taxon>
        <taxon>Helotiales</taxon>
        <taxon>Tricladiaceae</taxon>
        <taxon>Cudoniella</taxon>
    </lineage>
</organism>
<feature type="region of interest" description="Disordered" evidence="7">
    <location>
        <begin position="27"/>
        <end position="58"/>
    </location>
</feature>
<evidence type="ECO:0000256" key="6">
    <source>
        <dbReference type="ARBA" id="ARBA00023242"/>
    </source>
</evidence>
<dbReference type="SUPFAM" id="SSF47819">
    <property type="entry name" value="HRDC-like"/>
    <property type="match status" value="1"/>
</dbReference>
<evidence type="ECO:0000256" key="4">
    <source>
        <dbReference type="ARBA" id="ARBA00022478"/>
    </source>
</evidence>
<sequence>MKILEAQAATLTNYEVYTHLVDQRVRHEKLDDDERSQRSAKKEWKHRRQNEEGRRPGNLNTLRKELLEYLCEAPSPLGSKPFPYGEQTIRNLLEALRPWDLTKGEVIMIVNLRPTKLENLNVIIEQMDDRFPEEDQVRLLHVIAEVLGRPNQEAERQAMTDNAKEARNKVQEAIPLEDLEMNEAS</sequence>
<comment type="similarity">
    <text evidence="2">Belongs to the eukaryotic RPC9 RNA polymerase subunit family.</text>
</comment>
<evidence type="ECO:0000256" key="3">
    <source>
        <dbReference type="ARBA" id="ARBA00016672"/>
    </source>
</evidence>
<dbReference type="OrthoDB" id="1746530at2759"/>
<dbReference type="InterPro" id="IPR038324">
    <property type="entry name" value="Rpb4/RPC9_sf"/>
</dbReference>
<protein>
    <recommendedName>
        <fullName evidence="3">DNA-directed RNA polymerase III subunit RPC9</fullName>
    </recommendedName>
</protein>
<dbReference type="PANTHER" id="PTHR15561">
    <property type="entry name" value="CALCITONIN GENE-RELATED PEPTIDE-RECEPTOR COMPONENT PROTEIN"/>
    <property type="match status" value="1"/>
</dbReference>
<dbReference type="InterPro" id="IPR010997">
    <property type="entry name" value="HRDC-like_sf"/>
</dbReference>
<evidence type="ECO:0000256" key="2">
    <source>
        <dbReference type="ARBA" id="ARBA00006898"/>
    </source>
</evidence>
<proteinExistence type="inferred from homology"/>
<keyword evidence="4" id="KW-0240">DNA-directed RNA polymerase</keyword>
<dbReference type="EMBL" id="JAAMPI010000033">
    <property type="protein sequence ID" value="KAF4637174.1"/>
    <property type="molecule type" value="Genomic_DNA"/>
</dbReference>
<accession>A0A8H4RWA7</accession>
<dbReference type="SMART" id="SM00657">
    <property type="entry name" value="RPOL4c"/>
    <property type="match status" value="1"/>
</dbReference>
<comment type="caution">
    <text evidence="9">The sequence shown here is derived from an EMBL/GenBank/DDBJ whole genome shotgun (WGS) entry which is preliminary data.</text>
</comment>
<dbReference type="AlphaFoldDB" id="A0A8H4RWA7"/>
<comment type="subcellular location">
    <subcellularLocation>
        <location evidence="1">Nucleus</location>
    </subcellularLocation>
</comment>
<dbReference type="PANTHER" id="PTHR15561:SF0">
    <property type="entry name" value="DNA-DIRECTED RNA POLYMERASE III SUBUNIT RPC9"/>
    <property type="match status" value="1"/>
</dbReference>
<dbReference type="GO" id="GO:0000166">
    <property type="term" value="F:nucleotide binding"/>
    <property type="evidence" value="ECO:0007669"/>
    <property type="project" value="InterPro"/>
</dbReference>
<dbReference type="InterPro" id="IPR006590">
    <property type="entry name" value="RNA_pol_Rpb4/RPC9_core"/>
</dbReference>
<evidence type="ECO:0000256" key="1">
    <source>
        <dbReference type="ARBA" id="ARBA00004123"/>
    </source>
</evidence>
<feature type="domain" description="RNA polymerase Rpb4/RPC9 core" evidence="8">
    <location>
        <begin position="27"/>
        <end position="150"/>
    </location>
</feature>
<name>A0A8H4RWA7_9HELO</name>
<dbReference type="GO" id="GO:0006384">
    <property type="term" value="P:transcription initiation at RNA polymerase III promoter"/>
    <property type="evidence" value="ECO:0007669"/>
    <property type="project" value="InterPro"/>
</dbReference>
<reference evidence="9 10" key="1">
    <citation type="submission" date="2020-03" db="EMBL/GenBank/DDBJ databases">
        <title>Draft Genome Sequence of Cudoniella acicularis.</title>
        <authorList>
            <person name="Buettner E."/>
            <person name="Kellner H."/>
        </authorList>
    </citation>
    <scope>NUCLEOTIDE SEQUENCE [LARGE SCALE GENOMIC DNA]</scope>
    <source>
        <strain evidence="9 10">DSM 108380</strain>
    </source>
</reference>
<dbReference type="Proteomes" id="UP000566819">
    <property type="component" value="Unassembled WGS sequence"/>
</dbReference>
<evidence type="ECO:0000259" key="8">
    <source>
        <dbReference type="SMART" id="SM00657"/>
    </source>
</evidence>
<keyword evidence="5" id="KW-0804">Transcription</keyword>
<gene>
    <name evidence="9" type="ORF">G7Y89_g911</name>
</gene>
<dbReference type="GO" id="GO:0005666">
    <property type="term" value="C:RNA polymerase III complex"/>
    <property type="evidence" value="ECO:0007669"/>
    <property type="project" value="InterPro"/>
</dbReference>
<evidence type="ECO:0000256" key="5">
    <source>
        <dbReference type="ARBA" id="ARBA00023163"/>
    </source>
</evidence>
<dbReference type="InterPro" id="IPR005574">
    <property type="entry name" value="Rpb4/RPC9"/>
</dbReference>